<keyword evidence="1" id="KW-0732">Signal</keyword>
<dbReference type="Gramene" id="mRNA:HanXRQr2_Chr11g0510211">
    <property type="protein sequence ID" value="mRNA:HanXRQr2_Chr11g0510211"/>
    <property type="gene ID" value="HanXRQr2_Chr11g0510211"/>
</dbReference>
<dbReference type="Proteomes" id="UP000215914">
    <property type="component" value="Unassembled WGS sequence"/>
</dbReference>
<dbReference type="AlphaFoldDB" id="A0A9K3HS23"/>
<feature type="signal peptide" evidence="1">
    <location>
        <begin position="1"/>
        <end position="20"/>
    </location>
</feature>
<keyword evidence="3" id="KW-1185">Reference proteome</keyword>
<comment type="caution">
    <text evidence="2">The sequence shown here is derived from an EMBL/GenBank/DDBJ whole genome shotgun (WGS) entry which is preliminary data.</text>
</comment>
<dbReference type="EMBL" id="MNCJ02000326">
    <property type="protein sequence ID" value="KAF5783633.1"/>
    <property type="molecule type" value="Genomic_DNA"/>
</dbReference>
<reference evidence="2" key="2">
    <citation type="submission" date="2020-06" db="EMBL/GenBank/DDBJ databases">
        <title>Helianthus annuus Genome sequencing and assembly Release 2.</title>
        <authorList>
            <person name="Gouzy J."/>
            <person name="Langlade N."/>
            <person name="Munos S."/>
        </authorList>
    </citation>
    <scope>NUCLEOTIDE SEQUENCE</scope>
    <source>
        <tissue evidence="2">Leaves</tissue>
    </source>
</reference>
<protein>
    <submittedName>
        <fullName evidence="2">Uncharacterized protein</fullName>
    </submittedName>
</protein>
<sequence length="244" mass="27648">MATTTASRILVLCFVSLTDIKDPMTRSGEQLKVAPTKLRVTTVVDTKVPVLKICLRQSKDEASIVVNDGVRYFVIFQSVNHPENRKPETRTQPNILNRSISGQNLRQHARLQRAYSDHNLCYSANNVQASMNQPKLKNSCSMGVFNLKPSSSIVPKALKTDVGEIIVKEGKKRGNWIKMLMEIRSRWVQKQNNELDGDNEEEKGCDDGCEVDYNDDEDSVIVNLETFSGMLKHYLGLIRSFYHN</sequence>
<reference evidence="2" key="1">
    <citation type="journal article" date="2017" name="Nature">
        <title>The sunflower genome provides insights into oil metabolism, flowering and Asterid evolution.</title>
        <authorList>
            <person name="Badouin H."/>
            <person name="Gouzy J."/>
            <person name="Grassa C.J."/>
            <person name="Murat F."/>
            <person name="Staton S.E."/>
            <person name="Cottret L."/>
            <person name="Lelandais-Briere C."/>
            <person name="Owens G.L."/>
            <person name="Carrere S."/>
            <person name="Mayjonade B."/>
            <person name="Legrand L."/>
            <person name="Gill N."/>
            <person name="Kane N.C."/>
            <person name="Bowers J.E."/>
            <person name="Hubner S."/>
            <person name="Bellec A."/>
            <person name="Berard A."/>
            <person name="Berges H."/>
            <person name="Blanchet N."/>
            <person name="Boniface M.C."/>
            <person name="Brunel D."/>
            <person name="Catrice O."/>
            <person name="Chaidir N."/>
            <person name="Claudel C."/>
            <person name="Donnadieu C."/>
            <person name="Faraut T."/>
            <person name="Fievet G."/>
            <person name="Helmstetter N."/>
            <person name="King M."/>
            <person name="Knapp S.J."/>
            <person name="Lai Z."/>
            <person name="Le Paslier M.C."/>
            <person name="Lippi Y."/>
            <person name="Lorenzon L."/>
            <person name="Mandel J.R."/>
            <person name="Marage G."/>
            <person name="Marchand G."/>
            <person name="Marquand E."/>
            <person name="Bret-Mestries E."/>
            <person name="Morien E."/>
            <person name="Nambeesan S."/>
            <person name="Nguyen T."/>
            <person name="Pegot-Espagnet P."/>
            <person name="Pouilly N."/>
            <person name="Raftis F."/>
            <person name="Sallet E."/>
            <person name="Schiex T."/>
            <person name="Thomas J."/>
            <person name="Vandecasteele C."/>
            <person name="Vares D."/>
            <person name="Vear F."/>
            <person name="Vautrin S."/>
            <person name="Crespi M."/>
            <person name="Mangin B."/>
            <person name="Burke J.M."/>
            <person name="Salse J."/>
            <person name="Munos S."/>
            <person name="Vincourt P."/>
            <person name="Rieseberg L.H."/>
            <person name="Langlade N.B."/>
        </authorList>
    </citation>
    <scope>NUCLEOTIDE SEQUENCE</scope>
    <source>
        <tissue evidence="2">Leaves</tissue>
    </source>
</reference>
<proteinExistence type="predicted"/>
<name>A0A9K3HS23_HELAN</name>
<evidence type="ECO:0000313" key="2">
    <source>
        <dbReference type="EMBL" id="KAF5783633.1"/>
    </source>
</evidence>
<evidence type="ECO:0000256" key="1">
    <source>
        <dbReference type="SAM" id="SignalP"/>
    </source>
</evidence>
<organism evidence="2 3">
    <name type="scientific">Helianthus annuus</name>
    <name type="common">Common sunflower</name>
    <dbReference type="NCBI Taxonomy" id="4232"/>
    <lineage>
        <taxon>Eukaryota</taxon>
        <taxon>Viridiplantae</taxon>
        <taxon>Streptophyta</taxon>
        <taxon>Embryophyta</taxon>
        <taxon>Tracheophyta</taxon>
        <taxon>Spermatophyta</taxon>
        <taxon>Magnoliopsida</taxon>
        <taxon>eudicotyledons</taxon>
        <taxon>Gunneridae</taxon>
        <taxon>Pentapetalae</taxon>
        <taxon>asterids</taxon>
        <taxon>campanulids</taxon>
        <taxon>Asterales</taxon>
        <taxon>Asteraceae</taxon>
        <taxon>Asteroideae</taxon>
        <taxon>Heliantheae alliance</taxon>
        <taxon>Heliantheae</taxon>
        <taxon>Helianthus</taxon>
    </lineage>
</organism>
<feature type="chain" id="PRO_5039908700" evidence="1">
    <location>
        <begin position="21"/>
        <end position="244"/>
    </location>
</feature>
<gene>
    <name evidence="2" type="ORF">HanXRQr2_Chr11g0510211</name>
</gene>
<evidence type="ECO:0000313" key="3">
    <source>
        <dbReference type="Proteomes" id="UP000215914"/>
    </source>
</evidence>
<accession>A0A9K3HS23</accession>